<comment type="caution">
    <text evidence="1">The sequence shown here is derived from an EMBL/GenBank/DDBJ whole genome shotgun (WGS) entry which is preliminary data.</text>
</comment>
<dbReference type="EMBL" id="CM023483">
    <property type="protein sequence ID" value="KAH6934847.1"/>
    <property type="molecule type" value="Genomic_DNA"/>
</dbReference>
<gene>
    <name evidence="1" type="ORF">HPB50_001531</name>
</gene>
<keyword evidence="2" id="KW-1185">Reference proteome</keyword>
<name>A0ACB7SI47_HYAAI</name>
<dbReference type="Proteomes" id="UP000821845">
    <property type="component" value="Chromosome 3"/>
</dbReference>
<reference evidence="1" key="1">
    <citation type="submission" date="2020-05" db="EMBL/GenBank/DDBJ databases">
        <title>Large-scale comparative analyses of tick genomes elucidate their genetic diversity and vector capacities.</title>
        <authorList>
            <person name="Jia N."/>
            <person name="Wang J."/>
            <person name="Shi W."/>
            <person name="Du L."/>
            <person name="Sun Y."/>
            <person name="Zhan W."/>
            <person name="Jiang J."/>
            <person name="Wang Q."/>
            <person name="Zhang B."/>
            <person name="Ji P."/>
            <person name="Sakyi L.B."/>
            <person name="Cui X."/>
            <person name="Yuan T."/>
            <person name="Jiang B."/>
            <person name="Yang W."/>
            <person name="Lam T.T.-Y."/>
            <person name="Chang Q."/>
            <person name="Ding S."/>
            <person name="Wang X."/>
            <person name="Zhu J."/>
            <person name="Ruan X."/>
            <person name="Zhao L."/>
            <person name="Wei J."/>
            <person name="Que T."/>
            <person name="Du C."/>
            <person name="Cheng J."/>
            <person name="Dai P."/>
            <person name="Han X."/>
            <person name="Huang E."/>
            <person name="Gao Y."/>
            <person name="Liu J."/>
            <person name="Shao H."/>
            <person name="Ye R."/>
            <person name="Li L."/>
            <person name="Wei W."/>
            <person name="Wang X."/>
            <person name="Wang C."/>
            <person name="Yang T."/>
            <person name="Huo Q."/>
            <person name="Li W."/>
            <person name="Guo W."/>
            <person name="Chen H."/>
            <person name="Zhou L."/>
            <person name="Ni X."/>
            <person name="Tian J."/>
            <person name="Zhou Y."/>
            <person name="Sheng Y."/>
            <person name="Liu T."/>
            <person name="Pan Y."/>
            <person name="Xia L."/>
            <person name="Li J."/>
            <person name="Zhao F."/>
            <person name="Cao W."/>
        </authorList>
    </citation>
    <scope>NUCLEOTIDE SEQUENCE</scope>
    <source>
        <strain evidence="1">Hyas-2018</strain>
    </source>
</reference>
<evidence type="ECO:0000313" key="1">
    <source>
        <dbReference type="EMBL" id="KAH6934847.1"/>
    </source>
</evidence>
<organism evidence="1 2">
    <name type="scientific">Hyalomma asiaticum</name>
    <name type="common">Tick</name>
    <dbReference type="NCBI Taxonomy" id="266040"/>
    <lineage>
        <taxon>Eukaryota</taxon>
        <taxon>Metazoa</taxon>
        <taxon>Ecdysozoa</taxon>
        <taxon>Arthropoda</taxon>
        <taxon>Chelicerata</taxon>
        <taxon>Arachnida</taxon>
        <taxon>Acari</taxon>
        <taxon>Parasitiformes</taxon>
        <taxon>Ixodida</taxon>
        <taxon>Ixodoidea</taxon>
        <taxon>Ixodidae</taxon>
        <taxon>Hyalomminae</taxon>
        <taxon>Hyalomma</taxon>
    </lineage>
</organism>
<proteinExistence type="predicted"/>
<accession>A0ACB7SI47</accession>
<protein>
    <submittedName>
        <fullName evidence="1">Uncharacterized protein</fullName>
    </submittedName>
</protein>
<sequence>MAAMEADMQQMDAIFHVYCAICAVIKVLGVVFASAKDDYRVANFVRYAVLLAFHGLRLRPAGPPASAMSLLRWETLFFLCDEFFHVARAASDLGVVIDACVHGIPSMAALTRVMASLFVLAFHTIYLGPRSSLASDAAIFFSDMQFHFFHMLLCTWQLVHYLWTTQNRKARTYVYHWTCFLFHTGIVWFYTNGITVSIRVQLINPGAENNAPIPMPPPMPRAPNPEAIAMAIAAARAADAAAARLALQRNSSASSNRDSPQLVSGSPQRGSSRGSSRRDSTLGLETPLENVSEPTRLPEDRATKDVFGSVTQTLSGSSVSTSSKTALVPYVERPLLPRSDTPGQRGKTTMFNSHGHQIFRALLPVCLQLIRSLVPHQGPTQTKGASLLHLTRQEALKETISKSPTSEQDSESTQRAAAQDSAATFTYGSSELVLDLDESSVKCPTIVRKADRSPAEFQDLSLPGPSCSRAQDVAKKPKSPRTQSAKQSPATSRKSSSATPFHSPTAARCTSFPGSPSRHAADTQGPHRAPGESQSNKQSPTLSRKSSGSGSPPFKSPTTARGSFPGSPSSGAQDLLEKLERCREQSAKQSEATSPKPSPPAAPSESPE</sequence>
<evidence type="ECO:0000313" key="2">
    <source>
        <dbReference type="Proteomes" id="UP000821845"/>
    </source>
</evidence>